<keyword evidence="2" id="KW-0813">Transport</keyword>
<feature type="compositionally biased region" description="Polar residues" evidence="7">
    <location>
        <begin position="485"/>
        <end position="495"/>
    </location>
</feature>
<feature type="transmembrane region" description="Helical" evidence="8">
    <location>
        <begin position="338"/>
        <end position="355"/>
    </location>
</feature>
<dbReference type="EMBL" id="JBHSIV010000052">
    <property type="protein sequence ID" value="MFC5065963.1"/>
    <property type="molecule type" value="Genomic_DNA"/>
</dbReference>
<proteinExistence type="predicted"/>
<dbReference type="InterPro" id="IPR013784">
    <property type="entry name" value="Carb-bd-like_fold"/>
</dbReference>
<evidence type="ECO:0000256" key="5">
    <source>
        <dbReference type="ARBA" id="ARBA00022989"/>
    </source>
</evidence>
<dbReference type="PANTHER" id="PTHR42718:SF46">
    <property type="entry name" value="BLR6921 PROTEIN"/>
    <property type="match status" value="1"/>
</dbReference>
<evidence type="ECO:0000313" key="10">
    <source>
        <dbReference type="EMBL" id="MFC5065963.1"/>
    </source>
</evidence>
<evidence type="ECO:0000256" key="3">
    <source>
        <dbReference type="ARBA" id="ARBA00022475"/>
    </source>
</evidence>
<reference evidence="11" key="1">
    <citation type="journal article" date="2019" name="Int. J. Syst. Evol. Microbiol.">
        <title>The Global Catalogue of Microorganisms (GCM) 10K type strain sequencing project: providing services to taxonomists for standard genome sequencing and annotation.</title>
        <authorList>
            <consortium name="The Broad Institute Genomics Platform"/>
            <consortium name="The Broad Institute Genome Sequencing Center for Infectious Disease"/>
            <person name="Wu L."/>
            <person name="Ma J."/>
        </authorList>
    </citation>
    <scope>NUCLEOTIDE SEQUENCE [LARGE SCALE GENOMIC DNA]</scope>
    <source>
        <strain evidence="11">CGMCC 4.7093</strain>
    </source>
</reference>
<dbReference type="Gene3D" id="1.20.1250.20">
    <property type="entry name" value="MFS general substrate transporter like domains"/>
    <property type="match status" value="1"/>
</dbReference>
<feature type="transmembrane region" description="Helical" evidence="8">
    <location>
        <begin position="204"/>
        <end position="224"/>
    </location>
</feature>
<evidence type="ECO:0000256" key="7">
    <source>
        <dbReference type="SAM" id="MobiDB-lite"/>
    </source>
</evidence>
<feature type="domain" description="Major facilitator superfamily (MFS) profile" evidence="9">
    <location>
        <begin position="18"/>
        <end position="473"/>
    </location>
</feature>
<dbReference type="PROSITE" id="PS50850">
    <property type="entry name" value="MFS"/>
    <property type="match status" value="1"/>
</dbReference>
<dbReference type="PANTHER" id="PTHR42718">
    <property type="entry name" value="MAJOR FACILITATOR SUPERFAMILY MULTIDRUG TRANSPORTER MFSC"/>
    <property type="match status" value="1"/>
</dbReference>
<sequence>MTSAPPAPDLASRRRWSILAVIAIAQLMVVLDNTIVNISLPSAQADLGFADADRQWVVTAYALAFGSLLLLGGRMSDLFGRKRAFMVGLVGFAVASMVGGAAVNFEMLVISRAAQGAFGALLAPAALSLLTTTFPGGRDRARAFGVFSAIAGSGAALGLLLGGVLTEYVDWRWCMYVNAVFAVAALIGAAVVMPAFPRRERPRLDVLGTLAGSAGLFAIVYGFATAETDGWSSGPVLGFLGGGVALLITFVVLQRTVAAPLLPLRVVLDRNRGGAYLAILVLASGMFAVSLFLTYYLQEQLGFSPVLTGVAFLPMVASIVATSTTIPATLLPRVGPKPLIFAGMLLGAGALFWLSRIDPGTTYANGVVGPLILMGLGLGTAMSTSINTATLGVDPQDAGVASATVNTMQQVGGSVGTALLSSVAGTAAASYLAANPGRTTEATISSYGSTFLAASGLFLVGAIVAGAIVRRGRPHAPRPVPTTADAPTSVSTSGVEGTVRDDAGAPLGLTVLTLMTDGGAQTDRAVADDDGRFRLAAEHAGAHLLLAASPGHRPVAVHVALGEGGTVRRDVTTGPAIEARV</sequence>
<accession>A0ABV9YT54</accession>
<feature type="transmembrane region" description="Helical" evidence="8">
    <location>
        <begin position="411"/>
        <end position="434"/>
    </location>
</feature>
<feature type="transmembrane region" description="Helical" evidence="8">
    <location>
        <begin position="367"/>
        <end position="390"/>
    </location>
</feature>
<dbReference type="PROSITE" id="PS00216">
    <property type="entry name" value="SUGAR_TRANSPORT_1"/>
    <property type="match status" value="1"/>
</dbReference>
<feature type="transmembrane region" description="Helical" evidence="8">
    <location>
        <begin position="236"/>
        <end position="253"/>
    </location>
</feature>
<feature type="transmembrane region" description="Helical" evidence="8">
    <location>
        <begin position="143"/>
        <end position="164"/>
    </location>
</feature>
<dbReference type="Gene3D" id="1.20.1720.10">
    <property type="entry name" value="Multidrug resistance protein D"/>
    <property type="match status" value="1"/>
</dbReference>
<dbReference type="InterPro" id="IPR005829">
    <property type="entry name" value="Sugar_transporter_CS"/>
</dbReference>
<feature type="transmembrane region" description="Helical" evidence="8">
    <location>
        <begin position="16"/>
        <end position="36"/>
    </location>
</feature>
<dbReference type="Pfam" id="PF13620">
    <property type="entry name" value="CarboxypepD_reg"/>
    <property type="match status" value="1"/>
</dbReference>
<dbReference type="InterPro" id="IPR020846">
    <property type="entry name" value="MFS_dom"/>
</dbReference>
<dbReference type="InterPro" id="IPR036259">
    <property type="entry name" value="MFS_trans_sf"/>
</dbReference>
<comment type="caution">
    <text evidence="10">The sequence shown here is derived from an EMBL/GenBank/DDBJ whole genome shotgun (WGS) entry which is preliminary data.</text>
</comment>
<dbReference type="InterPro" id="IPR011701">
    <property type="entry name" value="MFS"/>
</dbReference>
<dbReference type="SUPFAM" id="SSF49452">
    <property type="entry name" value="Starch-binding domain-like"/>
    <property type="match status" value="1"/>
</dbReference>
<evidence type="ECO:0000256" key="2">
    <source>
        <dbReference type="ARBA" id="ARBA00022448"/>
    </source>
</evidence>
<evidence type="ECO:0000256" key="4">
    <source>
        <dbReference type="ARBA" id="ARBA00022692"/>
    </source>
</evidence>
<keyword evidence="11" id="KW-1185">Reference proteome</keyword>
<feature type="transmembrane region" description="Helical" evidence="8">
    <location>
        <begin position="303"/>
        <end position="326"/>
    </location>
</feature>
<dbReference type="Pfam" id="PF07690">
    <property type="entry name" value="MFS_1"/>
    <property type="match status" value="1"/>
</dbReference>
<evidence type="ECO:0000313" key="11">
    <source>
        <dbReference type="Proteomes" id="UP001595947"/>
    </source>
</evidence>
<keyword evidence="5 8" id="KW-1133">Transmembrane helix</keyword>
<feature type="transmembrane region" description="Helical" evidence="8">
    <location>
        <begin position="274"/>
        <end position="297"/>
    </location>
</feature>
<evidence type="ECO:0000259" key="9">
    <source>
        <dbReference type="PROSITE" id="PS50850"/>
    </source>
</evidence>
<dbReference type="RefSeq" id="WP_378039280.1">
    <property type="nucleotide sequence ID" value="NZ_JBHSIV010000052.1"/>
</dbReference>
<feature type="transmembrane region" description="Helical" evidence="8">
    <location>
        <begin position="446"/>
        <end position="469"/>
    </location>
</feature>
<dbReference type="CDD" id="cd17321">
    <property type="entry name" value="MFS_MMR_MDR_like"/>
    <property type="match status" value="1"/>
</dbReference>
<name>A0ABV9YT54_9PSEU</name>
<evidence type="ECO:0000256" key="6">
    <source>
        <dbReference type="ARBA" id="ARBA00023136"/>
    </source>
</evidence>
<feature type="transmembrane region" description="Helical" evidence="8">
    <location>
        <begin position="56"/>
        <end position="72"/>
    </location>
</feature>
<dbReference type="SUPFAM" id="SSF103473">
    <property type="entry name" value="MFS general substrate transporter"/>
    <property type="match status" value="1"/>
</dbReference>
<keyword evidence="3" id="KW-1003">Cell membrane</keyword>
<feature type="transmembrane region" description="Helical" evidence="8">
    <location>
        <begin position="176"/>
        <end position="197"/>
    </location>
</feature>
<feature type="transmembrane region" description="Helical" evidence="8">
    <location>
        <begin position="84"/>
        <end position="103"/>
    </location>
</feature>
<evidence type="ECO:0000256" key="8">
    <source>
        <dbReference type="SAM" id="Phobius"/>
    </source>
</evidence>
<comment type="subcellular location">
    <subcellularLocation>
        <location evidence="1">Cell membrane</location>
        <topology evidence="1">Multi-pass membrane protein</topology>
    </subcellularLocation>
</comment>
<keyword evidence="4 8" id="KW-0812">Transmembrane</keyword>
<evidence type="ECO:0000256" key="1">
    <source>
        <dbReference type="ARBA" id="ARBA00004651"/>
    </source>
</evidence>
<organism evidence="10 11">
    <name type="scientific">Actinomycetospora atypica</name>
    <dbReference type="NCBI Taxonomy" id="1290095"/>
    <lineage>
        <taxon>Bacteria</taxon>
        <taxon>Bacillati</taxon>
        <taxon>Actinomycetota</taxon>
        <taxon>Actinomycetes</taxon>
        <taxon>Pseudonocardiales</taxon>
        <taxon>Pseudonocardiaceae</taxon>
        <taxon>Actinomycetospora</taxon>
    </lineage>
</organism>
<keyword evidence="6 8" id="KW-0472">Membrane</keyword>
<feature type="region of interest" description="Disordered" evidence="7">
    <location>
        <begin position="473"/>
        <end position="499"/>
    </location>
</feature>
<protein>
    <submittedName>
        <fullName evidence="10">MFS transporter</fullName>
    </submittedName>
</protein>
<gene>
    <name evidence="10" type="ORF">ACFPBZ_27360</name>
</gene>
<feature type="transmembrane region" description="Helical" evidence="8">
    <location>
        <begin position="109"/>
        <end position="131"/>
    </location>
</feature>
<dbReference type="Proteomes" id="UP001595947">
    <property type="component" value="Unassembled WGS sequence"/>
</dbReference>